<evidence type="ECO:0000256" key="3">
    <source>
        <dbReference type="ARBA" id="ARBA00023163"/>
    </source>
</evidence>
<dbReference type="InterPro" id="IPR035472">
    <property type="entry name" value="RpiR-like_SIS"/>
</dbReference>
<evidence type="ECO:0000256" key="2">
    <source>
        <dbReference type="ARBA" id="ARBA00023125"/>
    </source>
</evidence>
<organism evidence="6 7">
    <name type="scientific">Chimaeribacter coloradensis</name>
    <dbReference type="NCBI Taxonomy" id="2060068"/>
    <lineage>
        <taxon>Bacteria</taxon>
        <taxon>Pseudomonadati</taxon>
        <taxon>Pseudomonadota</taxon>
        <taxon>Gammaproteobacteria</taxon>
        <taxon>Enterobacterales</taxon>
        <taxon>Yersiniaceae</taxon>
        <taxon>Chimaeribacter</taxon>
    </lineage>
</organism>
<dbReference type="GO" id="GO:0097367">
    <property type="term" value="F:carbohydrate derivative binding"/>
    <property type="evidence" value="ECO:0007669"/>
    <property type="project" value="InterPro"/>
</dbReference>
<dbReference type="GO" id="GO:0003700">
    <property type="term" value="F:DNA-binding transcription factor activity"/>
    <property type="evidence" value="ECO:0007669"/>
    <property type="project" value="InterPro"/>
</dbReference>
<feature type="domain" description="HTH rpiR-type" evidence="4">
    <location>
        <begin position="2"/>
        <end position="78"/>
    </location>
</feature>
<reference evidence="6 7" key="1">
    <citation type="submission" date="2017-12" db="EMBL/GenBank/DDBJ databases">
        <title>Characterization of six clinical isolates of Enterochimera gen. nov., a novel genus of the Yersiniaciae family and the three species Enterochimera arupensis sp. nov., Enterochimera coloradensis sp. nov, and Enterochimera californica sp. nov.</title>
        <authorList>
            <person name="Rossi A."/>
            <person name="Fisher M."/>
        </authorList>
    </citation>
    <scope>NUCLEOTIDE SEQUENCE [LARGE SCALE GENOMIC DNA]</scope>
    <source>
        <strain evidence="7">2016-Iso4</strain>
    </source>
</reference>
<dbReference type="OrthoDB" id="3237351at2"/>
<dbReference type="InterPro" id="IPR000281">
    <property type="entry name" value="HTH_RpiR"/>
</dbReference>
<dbReference type="SUPFAM" id="SSF53697">
    <property type="entry name" value="SIS domain"/>
    <property type="match status" value="1"/>
</dbReference>
<feature type="domain" description="SIS" evidence="5">
    <location>
        <begin position="120"/>
        <end position="262"/>
    </location>
</feature>
<dbReference type="InterPro" id="IPR047640">
    <property type="entry name" value="RpiR-like"/>
</dbReference>
<dbReference type="InterPro" id="IPR001347">
    <property type="entry name" value="SIS_dom"/>
</dbReference>
<dbReference type="EMBL" id="PJZH01000019">
    <property type="protein sequence ID" value="PLR32234.1"/>
    <property type="molecule type" value="Genomic_DNA"/>
</dbReference>
<keyword evidence="3" id="KW-0804">Transcription</keyword>
<comment type="caution">
    <text evidence="6">The sequence shown here is derived from an EMBL/GenBank/DDBJ whole genome shotgun (WGS) entry which is preliminary data.</text>
</comment>
<keyword evidence="7" id="KW-1185">Reference proteome</keyword>
<dbReference type="GO" id="GO:1901135">
    <property type="term" value="P:carbohydrate derivative metabolic process"/>
    <property type="evidence" value="ECO:0007669"/>
    <property type="project" value="InterPro"/>
</dbReference>
<accession>A0A2N5DXR5</accession>
<dbReference type="InterPro" id="IPR009057">
    <property type="entry name" value="Homeodomain-like_sf"/>
</dbReference>
<gene>
    <name evidence="6" type="ORF">CYR32_15735</name>
</gene>
<dbReference type="PANTHER" id="PTHR30514">
    <property type="entry name" value="GLUCOKINASE"/>
    <property type="match status" value="1"/>
</dbReference>
<dbReference type="AlphaFoldDB" id="A0A2N5DXR5"/>
<dbReference type="SUPFAM" id="SSF46689">
    <property type="entry name" value="Homeodomain-like"/>
    <property type="match status" value="1"/>
</dbReference>
<dbReference type="Gene3D" id="3.40.50.10490">
    <property type="entry name" value="Glucose-6-phosphate isomerase like protein, domain 1"/>
    <property type="match status" value="1"/>
</dbReference>
<evidence type="ECO:0000313" key="6">
    <source>
        <dbReference type="EMBL" id="PLR32234.1"/>
    </source>
</evidence>
<dbReference type="Proteomes" id="UP000234503">
    <property type="component" value="Unassembled WGS sequence"/>
</dbReference>
<dbReference type="PROSITE" id="PS51464">
    <property type="entry name" value="SIS"/>
    <property type="match status" value="1"/>
</dbReference>
<dbReference type="CDD" id="cd05013">
    <property type="entry name" value="SIS_RpiR"/>
    <property type="match status" value="1"/>
</dbReference>
<sequence length="279" mass="31246">MKQIDERLRSHYAALTPQEQRVAEVIFAHPDHLMSYNSAELARLSGVSKATVSRLFKRLGYPSYRAMRDEVRALRQSGLPLTDTRDAVQGNTLLARHYKQEMANLTQWVNQIDERQFGAVIAALGAARRVCLIGFRNSYPVALHLRQQLLQIRPGVQLVPQPGQTLSEELVDLTPDDVVIFVAFRRRPRAVRTLLAQLQAQQVPVVLVCEPQAASLLPLARWHLAAPLDSVSAFDAYSAAMSLANLLSNALLHHLLADGRQRIHQIAGLYGDLDELEQR</sequence>
<dbReference type="InterPro" id="IPR046348">
    <property type="entry name" value="SIS_dom_sf"/>
</dbReference>
<evidence type="ECO:0000259" key="5">
    <source>
        <dbReference type="PROSITE" id="PS51464"/>
    </source>
</evidence>
<dbReference type="Pfam" id="PF01418">
    <property type="entry name" value="HTH_6"/>
    <property type="match status" value="1"/>
</dbReference>
<keyword evidence="1" id="KW-0805">Transcription regulation</keyword>
<dbReference type="Pfam" id="PF01380">
    <property type="entry name" value="SIS"/>
    <property type="match status" value="1"/>
</dbReference>
<keyword evidence="2" id="KW-0238">DNA-binding</keyword>
<proteinExistence type="predicted"/>
<evidence type="ECO:0000313" key="7">
    <source>
        <dbReference type="Proteomes" id="UP000234503"/>
    </source>
</evidence>
<dbReference type="PROSITE" id="PS51071">
    <property type="entry name" value="HTH_RPIR"/>
    <property type="match status" value="1"/>
</dbReference>
<name>A0A2N5DXR5_9GAMM</name>
<dbReference type="PANTHER" id="PTHR30514:SF18">
    <property type="entry name" value="RPIR-FAMILY TRANSCRIPTIONAL REGULATOR"/>
    <property type="match status" value="1"/>
</dbReference>
<protein>
    <submittedName>
        <fullName evidence="6">MurR/RpiR family transcriptional regulator</fullName>
    </submittedName>
</protein>
<evidence type="ECO:0000259" key="4">
    <source>
        <dbReference type="PROSITE" id="PS51071"/>
    </source>
</evidence>
<evidence type="ECO:0000256" key="1">
    <source>
        <dbReference type="ARBA" id="ARBA00023015"/>
    </source>
</evidence>
<dbReference type="GO" id="GO:0003677">
    <property type="term" value="F:DNA binding"/>
    <property type="evidence" value="ECO:0007669"/>
    <property type="project" value="UniProtKB-KW"/>
</dbReference>
<dbReference type="InterPro" id="IPR036388">
    <property type="entry name" value="WH-like_DNA-bd_sf"/>
</dbReference>
<dbReference type="RefSeq" id="WP_101826096.1">
    <property type="nucleotide sequence ID" value="NZ_PJZH01000019.1"/>
</dbReference>
<dbReference type="Gene3D" id="1.10.10.10">
    <property type="entry name" value="Winged helix-like DNA-binding domain superfamily/Winged helix DNA-binding domain"/>
    <property type="match status" value="1"/>
</dbReference>